<dbReference type="InterPro" id="IPR013810">
    <property type="entry name" value="Ribosomal_uS5_N"/>
</dbReference>
<evidence type="ECO:0000256" key="8">
    <source>
        <dbReference type="HAMAP-Rule" id="MF_01307"/>
    </source>
</evidence>
<dbReference type="GO" id="GO:0006412">
    <property type="term" value="P:translation"/>
    <property type="evidence" value="ECO:0007669"/>
    <property type="project" value="UniProtKB-UniRule"/>
</dbReference>
<dbReference type="Gene3D" id="3.30.160.20">
    <property type="match status" value="1"/>
</dbReference>
<dbReference type="RefSeq" id="WP_188602299.1">
    <property type="nucleotide sequence ID" value="NZ_AP026830.1"/>
</dbReference>
<dbReference type="HAMAP" id="MF_01307_A">
    <property type="entry name" value="Ribosomal_uS5_A"/>
    <property type="match status" value="1"/>
</dbReference>
<dbReference type="InterPro" id="IPR018192">
    <property type="entry name" value="Ribosomal_uS5_N_CS"/>
</dbReference>
<evidence type="ECO:0000256" key="9">
    <source>
        <dbReference type="RuleBase" id="RU003823"/>
    </source>
</evidence>
<evidence type="ECO:0000313" key="13">
    <source>
        <dbReference type="Proteomes" id="UP000657075"/>
    </source>
</evidence>
<dbReference type="EMBL" id="BMNM01000001">
    <property type="protein sequence ID" value="GGI68347.1"/>
    <property type="molecule type" value="Genomic_DNA"/>
</dbReference>
<keyword evidence="2 8" id="KW-0699">rRNA-binding</keyword>
<feature type="domain" description="S5 DRBM" evidence="10">
    <location>
        <begin position="51"/>
        <end position="114"/>
    </location>
</feature>
<comment type="domain">
    <text evidence="8">The N-terminal domain interacts with the head of the 30S subunit; the C-terminal domain interacts with the body and contacts protein S4. The interaction surface between S4 and S5 is involved in control of translational fidelity.</text>
</comment>
<dbReference type="PANTHER" id="PTHR13718">
    <property type="entry name" value="RIBOSOMAL S SUBUNIT"/>
    <property type="match status" value="1"/>
</dbReference>
<dbReference type="GO" id="GO:0022627">
    <property type="term" value="C:cytosolic small ribosomal subunit"/>
    <property type="evidence" value="ECO:0007669"/>
    <property type="project" value="TreeGrafter"/>
</dbReference>
<reference evidence="12" key="1">
    <citation type="journal article" date="2014" name="Int. J. Syst. Evol. Microbiol.">
        <title>Complete genome sequence of Corynebacterium casei LMG S-19264T (=DSM 44701T), isolated from a smear-ripened cheese.</title>
        <authorList>
            <consortium name="US DOE Joint Genome Institute (JGI-PGF)"/>
            <person name="Walter F."/>
            <person name="Albersmeier A."/>
            <person name="Kalinowski J."/>
            <person name="Ruckert C."/>
        </authorList>
    </citation>
    <scope>NUCLEOTIDE SEQUENCE</scope>
    <source>
        <strain evidence="12">JCM 11219</strain>
    </source>
</reference>
<sequence>MSTESAAEAWQPKTWVGRLVKDGKVRSIDDIFRLNLPIKEPEIIDFFLPNLRHEVVSINIVQRQTDAGEVSQFQVAVVIGNEDGYVGIGMGKGKQVNQAIEKAIRVAKLNIVPVRRGCGSWHCSCDEPHSIPFKVVGKSGSVKVLLIPAPKGVGLVAADAAKTVLRLAGVKDIWSYTWGETRTTHNLVKATYDALRKTYAFSI</sequence>
<dbReference type="InterPro" id="IPR020568">
    <property type="entry name" value="Ribosomal_Su5_D2-typ_SF"/>
</dbReference>
<keyword evidence="3 8" id="KW-0694">RNA-binding</keyword>
<keyword evidence="14" id="KW-1185">Reference proteome</keyword>
<dbReference type="PANTHER" id="PTHR13718:SF4">
    <property type="entry name" value="40S RIBOSOMAL PROTEIN S2"/>
    <property type="match status" value="1"/>
</dbReference>
<evidence type="ECO:0000256" key="2">
    <source>
        <dbReference type="ARBA" id="ARBA00022730"/>
    </source>
</evidence>
<evidence type="ECO:0000313" key="11">
    <source>
        <dbReference type="EMBL" id="BDR92044.1"/>
    </source>
</evidence>
<evidence type="ECO:0000256" key="1">
    <source>
        <dbReference type="ARBA" id="ARBA00008945"/>
    </source>
</evidence>
<dbReference type="GO" id="GO:0003735">
    <property type="term" value="F:structural constituent of ribosome"/>
    <property type="evidence" value="ECO:0007669"/>
    <property type="project" value="UniProtKB-UniRule"/>
</dbReference>
<dbReference type="Proteomes" id="UP001060771">
    <property type="component" value="Chromosome"/>
</dbReference>
<dbReference type="NCBIfam" id="TIGR01020">
    <property type="entry name" value="uS5_euk_arch"/>
    <property type="match status" value="1"/>
</dbReference>
<dbReference type="NCBIfam" id="NF003125">
    <property type="entry name" value="PRK04044.1"/>
    <property type="match status" value="1"/>
</dbReference>
<dbReference type="InterPro" id="IPR005711">
    <property type="entry name" value="Ribosomal_uS5_euk/arc"/>
</dbReference>
<dbReference type="SUPFAM" id="SSF54211">
    <property type="entry name" value="Ribosomal protein S5 domain 2-like"/>
    <property type="match status" value="1"/>
</dbReference>
<reference evidence="14" key="3">
    <citation type="submission" date="2022-09" db="EMBL/GenBank/DDBJ databases">
        <title>Complete genome sequence of Vulcanisaeta souniana.</title>
        <authorList>
            <person name="Kato S."/>
            <person name="Itoh T."/>
            <person name="Ohkuma M."/>
        </authorList>
    </citation>
    <scope>NUCLEOTIDE SEQUENCE [LARGE SCALE GENOMIC DNA]</scope>
    <source>
        <strain evidence="14">JCM 11219</strain>
    </source>
</reference>
<comment type="function">
    <text evidence="8">With S4 and S12 plays an important role in translational accuracy.</text>
</comment>
<dbReference type="InterPro" id="IPR000851">
    <property type="entry name" value="Ribosomal_uS5"/>
</dbReference>
<comment type="subunit">
    <text evidence="6 8">Part of the 30S ribosomal subunit. Contacts protein S4.</text>
</comment>
<dbReference type="SUPFAM" id="SSF54768">
    <property type="entry name" value="dsRNA-binding domain-like"/>
    <property type="match status" value="1"/>
</dbReference>
<evidence type="ECO:0000256" key="6">
    <source>
        <dbReference type="ARBA" id="ARBA00025844"/>
    </source>
</evidence>
<protein>
    <recommendedName>
        <fullName evidence="7 8">Small ribosomal subunit protein uS5</fullName>
    </recommendedName>
</protein>
<evidence type="ECO:0000256" key="5">
    <source>
        <dbReference type="ARBA" id="ARBA00023274"/>
    </source>
</evidence>
<dbReference type="AlphaFoldDB" id="A0A830ECA8"/>
<dbReference type="InterPro" id="IPR005324">
    <property type="entry name" value="Ribosomal_uS5_C"/>
</dbReference>
<dbReference type="PROSITE" id="PS00585">
    <property type="entry name" value="RIBOSOMAL_S5"/>
    <property type="match status" value="1"/>
</dbReference>
<organism evidence="12 13">
    <name type="scientific">Vulcanisaeta souniana JCM 11219</name>
    <dbReference type="NCBI Taxonomy" id="1293586"/>
    <lineage>
        <taxon>Archaea</taxon>
        <taxon>Thermoproteota</taxon>
        <taxon>Thermoprotei</taxon>
        <taxon>Thermoproteales</taxon>
        <taxon>Thermoproteaceae</taxon>
        <taxon>Vulcanisaeta</taxon>
    </lineage>
</organism>
<dbReference type="OrthoDB" id="38155at2157"/>
<accession>A0A830ECA8</accession>
<dbReference type="FunFam" id="3.30.160.20:FF:000002">
    <property type="entry name" value="40S ribosomal protein S2"/>
    <property type="match status" value="1"/>
</dbReference>
<dbReference type="GeneID" id="76206682"/>
<dbReference type="Pfam" id="PF03719">
    <property type="entry name" value="Ribosomal_S5_C"/>
    <property type="match status" value="1"/>
</dbReference>
<keyword evidence="5 8" id="KW-0687">Ribonucleoprotein</keyword>
<dbReference type="Pfam" id="PF00333">
    <property type="entry name" value="Ribosomal_S5"/>
    <property type="match status" value="1"/>
</dbReference>
<dbReference type="Proteomes" id="UP000657075">
    <property type="component" value="Unassembled WGS sequence"/>
</dbReference>
<proteinExistence type="inferred from homology"/>
<keyword evidence="4 8" id="KW-0689">Ribosomal protein</keyword>
<reference evidence="11" key="4">
    <citation type="journal article" date="2023" name="Microbiol. Resour. Announc.">
        <title>Complete Genome Sequence of Vulcanisaeta souniana Strain IC-059, a Hyperthermophilic Archaeon Isolated from Hot Spring Water in Japan.</title>
        <authorList>
            <person name="Kato S."/>
            <person name="Itoh T."/>
            <person name="Wu L."/>
            <person name="Ma J."/>
            <person name="Ohkuma M."/>
        </authorList>
    </citation>
    <scope>NUCLEOTIDE SEQUENCE</scope>
    <source>
        <strain evidence="11">JCM 11219</strain>
    </source>
</reference>
<reference evidence="12" key="2">
    <citation type="submission" date="2020-09" db="EMBL/GenBank/DDBJ databases">
        <authorList>
            <person name="Sun Q."/>
            <person name="Ohkuma M."/>
        </authorList>
    </citation>
    <scope>NUCLEOTIDE SEQUENCE</scope>
    <source>
        <strain evidence="12">JCM 11219</strain>
    </source>
</reference>
<name>A0A830ECA8_9CREN</name>
<comment type="similarity">
    <text evidence="1 8 9">Belongs to the universal ribosomal protein uS5 family.</text>
</comment>
<dbReference type="FunFam" id="3.30.230.10:FF:000004">
    <property type="entry name" value="40S ribosomal protein S2"/>
    <property type="match status" value="1"/>
</dbReference>
<evidence type="ECO:0000256" key="4">
    <source>
        <dbReference type="ARBA" id="ARBA00022980"/>
    </source>
</evidence>
<gene>
    <name evidence="8" type="primary">rps5</name>
    <name evidence="12" type="ORF">GCM10007112_01700</name>
    <name evidence="11" type="ORF">Vsou_11370</name>
</gene>
<evidence type="ECO:0000313" key="14">
    <source>
        <dbReference type="Proteomes" id="UP001060771"/>
    </source>
</evidence>
<dbReference type="InterPro" id="IPR047866">
    <property type="entry name" value="Ribosomal_uS5_arc"/>
</dbReference>
<evidence type="ECO:0000256" key="7">
    <source>
        <dbReference type="ARBA" id="ARBA00035255"/>
    </source>
</evidence>
<dbReference type="EMBL" id="AP026830">
    <property type="protein sequence ID" value="BDR92044.1"/>
    <property type="molecule type" value="Genomic_DNA"/>
</dbReference>
<evidence type="ECO:0000256" key="3">
    <source>
        <dbReference type="ARBA" id="ARBA00022884"/>
    </source>
</evidence>
<dbReference type="InterPro" id="IPR014721">
    <property type="entry name" value="Ribsml_uS5_D2-typ_fold_subgr"/>
</dbReference>
<evidence type="ECO:0000313" key="12">
    <source>
        <dbReference type="EMBL" id="GGI68347.1"/>
    </source>
</evidence>
<evidence type="ECO:0000259" key="10">
    <source>
        <dbReference type="PROSITE" id="PS50881"/>
    </source>
</evidence>
<dbReference type="Gene3D" id="3.30.230.10">
    <property type="match status" value="1"/>
</dbReference>
<dbReference type="GO" id="GO:0019843">
    <property type="term" value="F:rRNA binding"/>
    <property type="evidence" value="ECO:0007669"/>
    <property type="project" value="UniProtKB-UniRule"/>
</dbReference>
<dbReference type="PROSITE" id="PS50881">
    <property type="entry name" value="S5_DSRBD"/>
    <property type="match status" value="1"/>
</dbReference>